<dbReference type="InterPro" id="IPR050836">
    <property type="entry name" value="SDS22/Internalin_LRR"/>
</dbReference>
<keyword evidence="4" id="KW-1185">Reference proteome</keyword>
<accession>Q7RC21</accession>
<dbReference type="PANTHER" id="PTHR46652">
    <property type="entry name" value="LEUCINE-RICH REPEAT AND IQ DOMAIN-CONTAINING PROTEIN 1-RELATED"/>
    <property type="match status" value="1"/>
</dbReference>
<dbReference type="PROSITE" id="PS51450">
    <property type="entry name" value="LRR"/>
    <property type="match status" value="4"/>
</dbReference>
<dbReference type="InterPro" id="IPR032675">
    <property type="entry name" value="LRR_dom_sf"/>
</dbReference>
<reference evidence="3 4" key="1">
    <citation type="journal article" date="2002" name="Nature">
        <title>Genome sequence and comparative analysis of the model rodent malaria parasite Plasmodium yoelii yoelii.</title>
        <authorList>
            <person name="Carlton J.M."/>
            <person name="Angiuoli S.V."/>
            <person name="Suh B.B."/>
            <person name="Kooij T.W."/>
            <person name="Pertea M."/>
            <person name="Silva J.C."/>
            <person name="Ermolaeva M.D."/>
            <person name="Allen J.E."/>
            <person name="Selengut J.D."/>
            <person name="Koo H.L."/>
            <person name="Peterson J.D."/>
            <person name="Pop M."/>
            <person name="Kosack D.S."/>
            <person name="Shumway M.F."/>
            <person name="Bidwell S.L."/>
            <person name="Shallom S.J."/>
            <person name="van Aken S.E."/>
            <person name="Riedmuller S.B."/>
            <person name="Feldblyum T.V."/>
            <person name="Cho J.K."/>
            <person name="Quackenbush J."/>
            <person name="Sedegah M."/>
            <person name="Shoaibi A."/>
            <person name="Cummings L.M."/>
            <person name="Florens L."/>
            <person name="Yates J.R."/>
            <person name="Raine J.D."/>
            <person name="Sinden R.E."/>
            <person name="Harris M.A."/>
            <person name="Cunningham D.A."/>
            <person name="Preiser P.R."/>
            <person name="Bergman L.W."/>
            <person name="Vaidya A.B."/>
            <person name="van Lin L.H."/>
            <person name="Janse C.J."/>
            <person name="Waters A.P."/>
            <person name="Smith H.O."/>
            <person name="White O.R."/>
            <person name="Salzberg S.L."/>
            <person name="Venter J.C."/>
            <person name="Fraser C.M."/>
            <person name="Hoffman S.L."/>
            <person name="Gardner M.J."/>
            <person name="Carucci D.J."/>
        </authorList>
    </citation>
    <scope>NUCLEOTIDE SEQUENCE [LARGE SCALE GENOMIC DNA]</scope>
    <source>
        <strain evidence="3 4">17XNL</strain>
    </source>
</reference>
<dbReference type="AlphaFoldDB" id="Q7RC21"/>
<gene>
    <name evidence="3" type="ORF">PY05963</name>
</gene>
<dbReference type="InParanoid" id="Q7RC21"/>
<proteinExistence type="predicted"/>
<comment type="caution">
    <text evidence="3">The sequence shown here is derived from an EMBL/GenBank/DDBJ whole genome shotgun (WGS) entry which is preliminary data.</text>
</comment>
<name>Q7RC21_PLAYO</name>
<evidence type="ECO:0000313" key="3">
    <source>
        <dbReference type="EMBL" id="EAA18090.1"/>
    </source>
</evidence>
<evidence type="ECO:0000256" key="2">
    <source>
        <dbReference type="ARBA" id="ARBA00022737"/>
    </source>
</evidence>
<organism evidence="3 4">
    <name type="scientific">Plasmodium yoelii yoelii</name>
    <dbReference type="NCBI Taxonomy" id="73239"/>
    <lineage>
        <taxon>Eukaryota</taxon>
        <taxon>Sar</taxon>
        <taxon>Alveolata</taxon>
        <taxon>Apicomplexa</taxon>
        <taxon>Aconoidasida</taxon>
        <taxon>Haemosporida</taxon>
        <taxon>Plasmodiidae</taxon>
        <taxon>Plasmodium</taxon>
        <taxon>Plasmodium (Vinckeia)</taxon>
    </lineage>
</organism>
<dbReference type="SUPFAM" id="SSF52058">
    <property type="entry name" value="L domain-like"/>
    <property type="match status" value="1"/>
</dbReference>
<dbReference type="Proteomes" id="UP000008553">
    <property type="component" value="Unassembled WGS sequence"/>
</dbReference>
<dbReference type="STRING" id="73239.Q7RC21"/>
<dbReference type="Gene3D" id="3.80.10.10">
    <property type="entry name" value="Ribonuclease Inhibitor"/>
    <property type="match status" value="3"/>
</dbReference>
<keyword evidence="2" id="KW-0677">Repeat</keyword>
<dbReference type="PANTHER" id="PTHR46652:SF3">
    <property type="entry name" value="LEUCINE-RICH REPEAT-CONTAINING PROTEIN 9"/>
    <property type="match status" value="1"/>
</dbReference>
<sequence length="318" mass="37407">MENHQKLYKEINFSNYKFYVKKIDLSSLYIKFELTNLLDFSTFPKLEILNLSNNGIENLSNLKLPPKLKVLNLKNNKIVSIDNFINGELCCIEKIILDNNEIKNIDKINVLKNLKILRCSYNKISNIPILNNLKLIEINIHNNLIKDITNLILIKNKKQLVLLNIYNNKINFSNLDLYLTHIFPSLLILNNNYVERKIDTKKFFKSVYTLDIFFEIYNIYPPYTSLKVLEIKNLKIKNILFNINNDNFKNLEILDISNNYINTIKNLGPLDNLKVCKKKKFDISFGYFVAIACIFFKIKYEHSLHTLKYCTLIFLTGT</sequence>
<dbReference type="PaxDb" id="73239-Q7RC21"/>
<evidence type="ECO:0000313" key="4">
    <source>
        <dbReference type="Proteomes" id="UP000008553"/>
    </source>
</evidence>
<dbReference type="InterPro" id="IPR001611">
    <property type="entry name" value="Leu-rich_rpt"/>
</dbReference>
<keyword evidence="1" id="KW-0433">Leucine-rich repeat</keyword>
<protein>
    <submittedName>
        <fullName evidence="3">Streptococcus pyogenes AMV253</fullName>
    </submittedName>
</protein>
<evidence type="ECO:0000256" key="1">
    <source>
        <dbReference type="ARBA" id="ARBA00022614"/>
    </source>
</evidence>
<dbReference type="EMBL" id="AABL01001962">
    <property type="protein sequence ID" value="EAA18090.1"/>
    <property type="molecule type" value="Genomic_DNA"/>
</dbReference>